<dbReference type="InterPro" id="IPR036661">
    <property type="entry name" value="Luciferase-like_sf"/>
</dbReference>
<dbReference type="OrthoDB" id="9780518at2"/>
<name>A0A556QLG2_9BACT</name>
<comment type="similarity">
    <text evidence="1">To bacterial alkanal monooxygenase alpha and beta chains.</text>
</comment>
<organism evidence="4 5">
    <name type="scientific">Rariglobus hedericola</name>
    <dbReference type="NCBI Taxonomy" id="2597822"/>
    <lineage>
        <taxon>Bacteria</taxon>
        <taxon>Pseudomonadati</taxon>
        <taxon>Verrucomicrobiota</taxon>
        <taxon>Opitutia</taxon>
        <taxon>Opitutales</taxon>
        <taxon>Opitutaceae</taxon>
        <taxon>Rariglobus</taxon>
    </lineage>
</organism>
<dbReference type="Gene3D" id="3.20.20.30">
    <property type="entry name" value="Luciferase-like domain"/>
    <property type="match status" value="1"/>
</dbReference>
<dbReference type="CDD" id="cd00347">
    <property type="entry name" value="Flavin_utilizing_monoxygenases"/>
    <property type="match status" value="2"/>
</dbReference>
<evidence type="ECO:0000259" key="3">
    <source>
        <dbReference type="Pfam" id="PF00296"/>
    </source>
</evidence>
<dbReference type="PANTHER" id="PTHR30137">
    <property type="entry name" value="LUCIFERASE-LIKE MONOOXYGENASE"/>
    <property type="match status" value="1"/>
</dbReference>
<gene>
    <name evidence="4" type="ORF">FPL22_15385</name>
</gene>
<dbReference type="RefSeq" id="WP_144353880.1">
    <property type="nucleotide sequence ID" value="NZ_CBCRVV010000008.1"/>
</dbReference>
<reference evidence="4 5" key="1">
    <citation type="submission" date="2019-07" db="EMBL/GenBank/DDBJ databases">
        <title>Description of 53C-WASEF.</title>
        <authorList>
            <person name="Pitt A."/>
            <person name="Hahn M.W."/>
        </authorList>
    </citation>
    <scope>NUCLEOTIDE SEQUENCE [LARGE SCALE GENOMIC DNA]</scope>
    <source>
        <strain evidence="4 5">53C-WASEF</strain>
    </source>
</reference>
<dbReference type="PANTHER" id="PTHR30137:SF6">
    <property type="entry name" value="LUCIFERASE-LIKE MONOOXYGENASE"/>
    <property type="match status" value="1"/>
</dbReference>
<dbReference type="Proteomes" id="UP000315648">
    <property type="component" value="Unassembled WGS sequence"/>
</dbReference>
<dbReference type="FunFam" id="3.20.20.30:FF:000002">
    <property type="entry name" value="LLM class flavin-dependent oxidoreductase"/>
    <property type="match status" value="1"/>
</dbReference>
<dbReference type="EMBL" id="VMBG01000002">
    <property type="protein sequence ID" value="TSJ77468.1"/>
    <property type="molecule type" value="Genomic_DNA"/>
</dbReference>
<dbReference type="SUPFAM" id="SSF51679">
    <property type="entry name" value="Bacterial luciferase-like"/>
    <property type="match status" value="1"/>
</dbReference>
<protein>
    <recommendedName>
        <fullName evidence="2">Luciferase-like monooxygenase</fullName>
    </recommendedName>
</protein>
<dbReference type="InterPro" id="IPR011251">
    <property type="entry name" value="Luciferase-like_dom"/>
</dbReference>
<dbReference type="GO" id="GO:0016705">
    <property type="term" value="F:oxidoreductase activity, acting on paired donors, with incorporation or reduction of molecular oxygen"/>
    <property type="evidence" value="ECO:0007669"/>
    <property type="project" value="InterPro"/>
</dbReference>
<keyword evidence="5" id="KW-1185">Reference proteome</keyword>
<accession>A0A556QLG2</accession>
<sequence length="333" mass="35105">MARLKDIPRSVLDLSPVVAGGTVGGALRESVRLAQHAEALGYHRYWVAEHHNMVGIASAATSVVIGQLAAATERIRVGSGGIMLPNHAPLVIAEQFGTLEALFPGRIDLGLGRAPGSDQATARALRRTLGTNGDDFPELLNELRGYFQPARPGQPVRAVPGAGLDVPIWLLSSSGFSAQLAGVLGLPFAFAGQFSPHAMVASCELYRNSFQPSGALLEPYAMVGINVIAADTDEEARRLATSHQQAFLNLIRGRPGQLPAPVESMDGHWSPEEAAAVAGNLSASITGGPETVRRGLEALQAKTGADEIIINAMIFDPVARIRSYEIVADVWGA</sequence>
<dbReference type="Pfam" id="PF00296">
    <property type="entry name" value="Bac_luciferase"/>
    <property type="match status" value="1"/>
</dbReference>
<dbReference type="AlphaFoldDB" id="A0A556QLG2"/>
<feature type="domain" description="Luciferase-like" evidence="3">
    <location>
        <begin position="19"/>
        <end position="306"/>
    </location>
</feature>
<dbReference type="NCBIfam" id="TIGR03558">
    <property type="entry name" value="oxido_grp_1"/>
    <property type="match status" value="1"/>
</dbReference>
<dbReference type="GO" id="GO:0005829">
    <property type="term" value="C:cytosol"/>
    <property type="evidence" value="ECO:0007669"/>
    <property type="project" value="TreeGrafter"/>
</dbReference>
<comment type="caution">
    <text evidence="4">The sequence shown here is derived from an EMBL/GenBank/DDBJ whole genome shotgun (WGS) entry which is preliminary data.</text>
</comment>
<dbReference type="InterPro" id="IPR019949">
    <property type="entry name" value="CmoO-like"/>
</dbReference>
<evidence type="ECO:0000256" key="1">
    <source>
        <dbReference type="ARBA" id="ARBA00007789"/>
    </source>
</evidence>
<evidence type="ECO:0000256" key="2">
    <source>
        <dbReference type="ARBA" id="ARBA00074555"/>
    </source>
</evidence>
<dbReference type="InterPro" id="IPR050766">
    <property type="entry name" value="Bact_Lucif_Oxidored"/>
</dbReference>
<proteinExistence type="predicted"/>
<evidence type="ECO:0000313" key="4">
    <source>
        <dbReference type="EMBL" id="TSJ77468.1"/>
    </source>
</evidence>
<evidence type="ECO:0000313" key="5">
    <source>
        <dbReference type="Proteomes" id="UP000315648"/>
    </source>
</evidence>